<dbReference type="Proteomes" id="UP001428341">
    <property type="component" value="Unassembled WGS sequence"/>
</dbReference>
<proteinExistence type="predicted"/>
<comment type="caution">
    <text evidence="1">The sequence shown here is derived from an EMBL/GenBank/DDBJ whole genome shotgun (WGS) entry which is preliminary data.</text>
</comment>
<protein>
    <submittedName>
        <fullName evidence="1">Uncharacterized protein</fullName>
    </submittedName>
</protein>
<evidence type="ECO:0000313" key="1">
    <source>
        <dbReference type="EMBL" id="KAK9222239.1"/>
    </source>
</evidence>
<sequence>MGESEGIYARHVLYIVSRGLGAIPLNRTDENLTPREIEQKAAELADFLRGGDGAIEVLRIQEKVTARRAVYHYDRCQVEDRWGDSALPLGTVGSVRPTFVPARWVGLAVKLPSAFALEGQSPSGPRKPLHASVTFWYRSRGPHRNSTLPLDVQSTAAPQRISGRTS</sequence>
<keyword evidence="2" id="KW-1185">Reference proteome</keyword>
<dbReference type="AlphaFoldDB" id="A0AAP0R0V1"/>
<reference evidence="1 2" key="1">
    <citation type="submission" date="2024-05" db="EMBL/GenBank/DDBJ databases">
        <title>Haplotype-resolved chromosome-level genome assembly of Huyou (Citrus changshanensis).</title>
        <authorList>
            <person name="Miao C."/>
            <person name="Chen W."/>
            <person name="Wu Y."/>
            <person name="Wang L."/>
            <person name="Zhao S."/>
            <person name="Grierson D."/>
            <person name="Xu C."/>
            <person name="Chen K."/>
        </authorList>
    </citation>
    <scope>NUCLEOTIDE SEQUENCE [LARGE SCALE GENOMIC DNA]</scope>
    <source>
        <strain evidence="1">01-14</strain>
        <tissue evidence="1">Leaf</tissue>
    </source>
</reference>
<dbReference type="EMBL" id="JBCGBO010000002">
    <property type="protein sequence ID" value="KAK9222239.1"/>
    <property type="molecule type" value="Genomic_DNA"/>
</dbReference>
<organism evidence="1 2">
    <name type="scientific">Citrus x changshan-huyou</name>
    <dbReference type="NCBI Taxonomy" id="2935761"/>
    <lineage>
        <taxon>Eukaryota</taxon>
        <taxon>Viridiplantae</taxon>
        <taxon>Streptophyta</taxon>
        <taxon>Embryophyta</taxon>
        <taxon>Tracheophyta</taxon>
        <taxon>Spermatophyta</taxon>
        <taxon>Magnoliopsida</taxon>
        <taxon>eudicotyledons</taxon>
        <taxon>Gunneridae</taxon>
        <taxon>Pentapetalae</taxon>
        <taxon>rosids</taxon>
        <taxon>malvids</taxon>
        <taxon>Sapindales</taxon>
        <taxon>Rutaceae</taxon>
        <taxon>Aurantioideae</taxon>
        <taxon>Citrus</taxon>
    </lineage>
</organism>
<gene>
    <name evidence="1" type="ORF">WN944_010673</name>
</gene>
<name>A0AAP0R0V1_9ROSI</name>
<accession>A0AAP0R0V1</accession>
<evidence type="ECO:0000313" key="2">
    <source>
        <dbReference type="Proteomes" id="UP001428341"/>
    </source>
</evidence>